<gene>
    <name evidence="1" type="ORF">C9I99_12060</name>
</gene>
<accession>A0A2T3IY61</accession>
<evidence type="ECO:0000313" key="2">
    <source>
        <dbReference type="Proteomes" id="UP000241222"/>
    </source>
</evidence>
<organism evidence="1 2">
    <name type="scientific">Photobacterium lutimaris</name>
    <dbReference type="NCBI Taxonomy" id="388278"/>
    <lineage>
        <taxon>Bacteria</taxon>
        <taxon>Pseudomonadati</taxon>
        <taxon>Pseudomonadota</taxon>
        <taxon>Gammaproteobacteria</taxon>
        <taxon>Vibrionales</taxon>
        <taxon>Vibrionaceae</taxon>
        <taxon>Photobacterium</taxon>
    </lineage>
</organism>
<proteinExistence type="predicted"/>
<dbReference type="AlphaFoldDB" id="A0A2T3IY61"/>
<dbReference type="Proteomes" id="UP000241222">
    <property type="component" value="Unassembled WGS sequence"/>
</dbReference>
<keyword evidence="2" id="KW-1185">Reference proteome</keyword>
<name>A0A2T3IY61_9GAMM</name>
<protein>
    <submittedName>
        <fullName evidence="1">Uncharacterized protein</fullName>
    </submittedName>
</protein>
<dbReference type="EMBL" id="PYMH01000005">
    <property type="protein sequence ID" value="PSU33509.1"/>
    <property type="molecule type" value="Genomic_DNA"/>
</dbReference>
<sequence>MPKVVGIFNLDQNFIDIFAAHLGKQLFVAFCLRDFKCRTCYLKFGIQAIKLFVSVTFIVNKYILIRITIG</sequence>
<evidence type="ECO:0000313" key="1">
    <source>
        <dbReference type="EMBL" id="PSU33509.1"/>
    </source>
</evidence>
<comment type="caution">
    <text evidence="1">The sequence shown here is derived from an EMBL/GenBank/DDBJ whole genome shotgun (WGS) entry which is preliminary data.</text>
</comment>
<reference evidence="1 2" key="1">
    <citation type="submission" date="2018-03" db="EMBL/GenBank/DDBJ databases">
        <title>Whole genome sequencing of Histamine producing bacteria.</title>
        <authorList>
            <person name="Butler K."/>
        </authorList>
    </citation>
    <scope>NUCLEOTIDE SEQUENCE [LARGE SCALE GENOMIC DNA]</scope>
    <source>
        <strain evidence="1 2">JCM 13586</strain>
    </source>
</reference>